<dbReference type="GO" id="GO:0030976">
    <property type="term" value="F:thiamine pyrophosphate binding"/>
    <property type="evidence" value="ECO:0007669"/>
    <property type="project" value="TreeGrafter"/>
</dbReference>
<reference evidence="3" key="1">
    <citation type="submission" date="2022-06" db="EMBL/GenBank/DDBJ databases">
        <title>Isolation of gut microbiota from human fecal samples.</title>
        <authorList>
            <person name="Pamer E.G."/>
            <person name="Barat B."/>
            <person name="Waligurski E."/>
            <person name="Medina S."/>
            <person name="Paddock L."/>
            <person name="Mostad J."/>
        </authorList>
    </citation>
    <scope>NUCLEOTIDE SEQUENCE</scope>
    <source>
        <strain evidence="3">DFI.9.91</strain>
    </source>
</reference>
<sequence>MKKIGLLLALLGALAACAVPADEATAALAPGRDARLTLYTSHKQAVYGPIVKEFQEETGIWVEVITGGTNELLERIAAEAEQPVCDVMFGGGVESLCAYESCFEPYACAGADRLREGLRPEGDAWTPFSSLPLVFIYNPKLVEPDQLTGWADLIDLRWKGKIAFADPTVSGSSYTAALTLLSCLPGDDWELLEQFAANLDGDILADSGDVVGAVANGSRYLGVTLEETALKGLDQGAEIAVFLPTEGTSAVPDGSALVAGAPHAENAKAFLEFVQSRDVQELVVSQFSRRSVRTDVHDPDSLPPVEELDVIDYDVHWAAGLKEEFTARWLALCGEERA</sequence>
<dbReference type="Proteomes" id="UP001204562">
    <property type="component" value="Unassembled WGS sequence"/>
</dbReference>
<evidence type="ECO:0000313" key="4">
    <source>
        <dbReference type="Proteomes" id="UP001204562"/>
    </source>
</evidence>
<dbReference type="PANTHER" id="PTHR30006:SF2">
    <property type="entry name" value="ABC TRANSPORTER SUBSTRATE-BINDING PROTEIN"/>
    <property type="match status" value="1"/>
</dbReference>
<name>A0AAW5JUF4_9FIRM</name>
<dbReference type="RefSeq" id="WP_256304729.1">
    <property type="nucleotide sequence ID" value="NZ_JANFYS010000037.1"/>
</dbReference>
<dbReference type="Gene3D" id="3.40.190.10">
    <property type="entry name" value="Periplasmic binding protein-like II"/>
    <property type="match status" value="2"/>
</dbReference>
<organism evidence="3 4">
    <name type="scientific">Intestinimonas massiliensis</name>
    <name type="common">ex Afouda et al. 2020</name>
    <dbReference type="NCBI Taxonomy" id="1673721"/>
    <lineage>
        <taxon>Bacteria</taxon>
        <taxon>Bacillati</taxon>
        <taxon>Bacillota</taxon>
        <taxon>Clostridia</taxon>
        <taxon>Eubacteriales</taxon>
        <taxon>Intestinimonas</taxon>
    </lineage>
</organism>
<evidence type="ECO:0000256" key="2">
    <source>
        <dbReference type="SAM" id="SignalP"/>
    </source>
</evidence>
<keyword evidence="1 2" id="KW-0732">Signal</keyword>
<dbReference type="PIRSF" id="PIRSF002825">
    <property type="entry name" value="CfbpA"/>
    <property type="match status" value="1"/>
</dbReference>
<dbReference type="PANTHER" id="PTHR30006">
    <property type="entry name" value="THIAMINE-BINDING PERIPLASMIC PROTEIN-RELATED"/>
    <property type="match status" value="1"/>
</dbReference>
<evidence type="ECO:0000256" key="1">
    <source>
        <dbReference type="ARBA" id="ARBA00022729"/>
    </source>
</evidence>
<dbReference type="GO" id="GO:0030288">
    <property type="term" value="C:outer membrane-bounded periplasmic space"/>
    <property type="evidence" value="ECO:0007669"/>
    <property type="project" value="TreeGrafter"/>
</dbReference>
<protein>
    <submittedName>
        <fullName evidence="3">ABC transporter substrate-binding protein</fullName>
    </submittedName>
</protein>
<dbReference type="Pfam" id="PF13343">
    <property type="entry name" value="SBP_bac_6"/>
    <property type="match status" value="1"/>
</dbReference>
<dbReference type="GO" id="GO:0015888">
    <property type="term" value="P:thiamine transport"/>
    <property type="evidence" value="ECO:0007669"/>
    <property type="project" value="TreeGrafter"/>
</dbReference>
<dbReference type="EMBL" id="JANFYS010000037">
    <property type="protein sequence ID" value="MCQ4771599.1"/>
    <property type="molecule type" value="Genomic_DNA"/>
</dbReference>
<evidence type="ECO:0000313" key="3">
    <source>
        <dbReference type="EMBL" id="MCQ4771599.1"/>
    </source>
</evidence>
<dbReference type="SUPFAM" id="SSF53850">
    <property type="entry name" value="Periplasmic binding protein-like II"/>
    <property type="match status" value="1"/>
</dbReference>
<dbReference type="CDD" id="cd13546">
    <property type="entry name" value="PBP2_BitB"/>
    <property type="match status" value="1"/>
</dbReference>
<feature type="chain" id="PRO_5043352573" evidence="2">
    <location>
        <begin position="22"/>
        <end position="338"/>
    </location>
</feature>
<accession>A0AAW5JUF4</accession>
<dbReference type="PROSITE" id="PS51257">
    <property type="entry name" value="PROKAR_LIPOPROTEIN"/>
    <property type="match status" value="1"/>
</dbReference>
<comment type="caution">
    <text evidence="3">The sequence shown here is derived from an EMBL/GenBank/DDBJ whole genome shotgun (WGS) entry which is preliminary data.</text>
</comment>
<dbReference type="InterPro" id="IPR026045">
    <property type="entry name" value="Ferric-bd"/>
</dbReference>
<proteinExistence type="predicted"/>
<dbReference type="GO" id="GO:0030975">
    <property type="term" value="F:thiamine binding"/>
    <property type="evidence" value="ECO:0007669"/>
    <property type="project" value="TreeGrafter"/>
</dbReference>
<dbReference type="AlphaFoldDB" id="A0AAW5JUF4"/>
<gene>
    <name evidence="3" type="ORF">NE579_14220</name>
</gene>
<feature type="signal peptide" evidence="2">
    <location>
        <begin position="1"/>
        <end position="21"/>
    </location>
</feature>